<evidence type="ECO:0000313" key="4">
    <source>
        <dbReference type="Proteomes" id="UP000746535"/>
    </source>
</evidence>
<dbReference type="InterPro" id="IPR000073">
    <property type="entry name" value="AB_hydrolase_1"/>
</dbReference>
<feature type="domain" description="AB hydrolase-1" evidence="2">
    <location>
        <begin position="53"/>
        <end position="314"/>
    </location>
</feature>
<keyword evidence="4" id="KW-1185">Reference proteome</keyword>
<organism evidence="3 4">
    <name type="scientific">Pseudomonas quercus</name>
    <dbReference type="NCBI Taxonomy" id="2722792"/>
    <lineage>
        <taxon>Bacteria</taxon>
        <taxon>Pseudomonadati</taxon>
        <taxon>Pseudomonadota</taxon>
        <taxon>Gammaproteobacteria</taxon>
        <taxon>Pseudomonadales</taxon>
        <taxon>Pseudomonadaceae</taxon>
        <taxon>Pseudomonas</taxon>
    </lineage>
</organism>
<dbReference type="Proteomes" id="UP000746535">
    <property type="component" value="Unassembled WGS sequence"/>
</dbReference>
<dbReference type="SUPFAM" id="SSF53474">
    <property type="entry name" value="alpha/beta-Hydrolases"/>
    <property type="match status" value="1"/>
</dbReference>
<sequence length="329" mass="36524">MLPRYLLPLAFLLCPLLTHAQAVQTARINTAYGLDVFANQSVTAPGPAVEQAVIILHGVRRNAEDYFHIGQQLLAAEHWSDDHTLLLAPGFFTARDTPPGTDIPLWNSRWMQGRPSVQGQVGITPVQALDDLLAWVGDGTRYPKLKQVTLIGHSAGAQLLQRYTVFGSAEQRLAAKGIQVRYVISSPSSYLYFDDRRPEGSAFGQDAVAQCPEVNYYRYGLEAVPAALSPRQPMPHELFKRYAARDITYLVGAEDNNPNHPLLDKSCAAEAQGESRLARQRYYLAYERLLGKEWHSSLKRENAEVPGVGHSANELYASPVAVKLLKFDE</sequence>
<evidence type="ECO:0000313" key="3">
    <source>
        <dbReference type="EMBL" id="NJP02702.1"/>
    </source>
</evidence>
<gene>
    <name evidence="3" type="ORF">HBH25_17780</name>
</gene>
<comment type="caution">
    <text evidence="3">The sequence shown here is derived from an EMBL/GenBank/DDBJ whole genome shotgun (WGS) entry which is preliminary data.</text>
</comment>
<evidence type="ECO:0000259" key="2">
    <source>
        <dbReference type="Pfam" id="PF12697"/>
    </source>
</evidence>
<dbReference type="Gene3D" id="3.40.50.1820">
    <property type="entry name" value="alpha/beta hydrolase"/>
    <property type="match status" value="1"/>
</dbReference>
<dbReference type="PANTHER" id="PTHR35560">
    <property type="entry name" value="BLL0132 PROTEIN"/>
    <property type="match status" value="1"/>
</dbReference>
<feature type="signal peptide" evidence="1">
    <location>
        <begin position="1"/>
        <end position="20"/>
    </location>
</feature>
<dbReference type="InterPro" id="IPR029058">
    <property type="entry name" value="AB_hydrolase_fold"/>
</dbReference>
<proteinExistence type="predicted"/>
<feature type="chain" id="PRO_5045932231" description="AB hydrolase-1 domain-containing protein" evidence="1">
    <location>
        <begin position="21"/>
        <end position="329"/>
    </location>
</feature>
<dbReference type="EMBL" id="JAAVJI010000012">
    <property type="protein sequence ID" value="NJP02702.1"/>
    <property type="molecule type" value="Genomic_DNA"/>
</dbReference>
<dbReference type="PANTHER" id="PTHR35560:SF3">
    <property type="entry name" value="PEPTIDASE S9 PROLYL OLIGOPEPTIDASE CATALYTIC DOMAIN-CONTAINING PROTEIN"/>
    <property type="match status" value="1"/>
</dbReference>
<keyword evidence="1" id="KW-0732">Signal</keyword>
<evidence type="ECO:0000256" key="1">
    <source>
        <dbReference type="SAM" id="SignalP"/>
    </source>
</evidence>
<name>A0ABX0YIE6_9PSED</name>
<dbReference type="Pfam" id="PF12697">
    <property type="entry name" value="Abhydrolase_6"/>
    <property type="match status" value="1"/>
</dbReference>
<reference evidence="3 4" key="1">
    <citation type="submission" date="2020-03" db="EMBL/GenBank/DDBJ databases">
        <authorList>
            <person name="Wang L."/>
            <person name="He N."/>
            <person name="Li Y."/>
            <person name="Fang Y."/>
            <person name="Zhang F."/>
        </authorList>
    </citation>
    <scope>NUCLEOTIDE SEQUENCE [LARGE SCALE GENOMIC DNA]</scope>
    <source>
        <strain evidence="4">hsmgli-8</strain>
    </source>
</reference>
<protein>
    <recommendedName>
        <fullName evidence="2">AB hydrolase-1 domain-containing protein</fullName>
    </recommendedName>
</protein>
<dbReference type="RefSeq" id="WP_168085280.1">
    <property type="nucleotide sequence ID" value="NZ_JAAVJI010000012.1"/>
</dbReference>
<accession>A0ABX0YIE6</accession>